<dbReference type="InterPro" id="IPR036770">
    <property type="entry name" value="Ankyrin_rpt-contain_sf"/>
</dbReference>
<dbReference type="InterPro" id="IPR002110">
    <property type="entry name" value="Ankyrin_rpt"/>
</dbReference>
<reference evidence="2 3" key="1">
    <citation type="submission" date="2024-03" db="EMBL/GenBank/DDBJ databases">
        <title>Flavobacterium soyae.</title>
        <authorList>
            <person name="Zheng W."/>
        </authorList>
    </citation>
    <scope>NUCLEOTIDE SEQUENCE [LARGE SCALE GENOMIC DNA]</scope>
    <source>
        <strain evidence="2 3">55</strain>
    </source>
</reference>
<dbReference type="SMART" id="SM00248">
    <property type="entry name" value="ANK"/>
    <property type="match status" value="4"/>
</dbReference>
<dbReference type="Proteomes" id="UP001623852">
    <property type="component" value="Chromosome"/>
</dbReference>
<name>A0ABZ2UQJ5_9FLAO</name>
<dbReference type="RefSeq" id="WP_406845495.1">
    <property type="nucleotide sequence ID" value="NZ_CP150845.1"/>
</dbReference>
<organism evidence="2 3">
    <name type="scientific">Flavobacterium soyae</name>
    <dbReference type="NCBI Taxonomy" id="2903098"/>
    <lineage>
        <taxon>Bacteria</taxon>
        <taxon>Pseudomonadati</taxon>
        <taxon>Bacteroidota</taxon>
        <taxon>Flavobacteriia</taxon>
        <taxon>Flavobacteriales</taxon>
        <taxon>Flavobacteriaceae</taxon>
        <taxon>Flavobacterium</taxon>
    </lineage>
</organism>
<accession>A0ABZ2UQJ5</accession>
<protein>
    <submittedName>
        <fullName evidence="2">Ankyrin repeat domain-containing protein</fullName>
    </submittedName>
</protein>
<dbReference type="PROSITE" id="PS50088">
    <property type="entry name" value="ANK_REPEAT"/>
    <property type="match status" value="1"/>
</dbReference>
<dbReference type="SUPFAM" id="SSF48403">
    <property type="entry name" value="Ankyrin repeat"/>
    <property type="match status" value="1"/>
</dbReference>
<evidence type="ECO:0000256" key="1">
    <source>
        <dbReference type="PROSITE-ProRule" id="PRU00023"/>
    </source>
</evidence>
<sequence length="296" mass="33744">MKNKIILIVLFIAVSCNNKEEKVNNRESKINKRELLGNDVRLFQDTPVWNLAKAVEDENLTLIKDEINLKKTNPNYKEPKFGSTLLMLGIKNNKYKSVNLLLTLGADPNLGDSYTGETAMICAAKSSDIKYLKLLLKYKGNPNSRENVQTKNGDQARKTALTSAISYYDSASLEKVKLLIDAGADLNYYNEGHTDLPLGLSLTLDKMDVALYLIQKGANYSLPMSKDSKGQNIYILKALRQCIFDLESTEFQQKKQIIEYLKNKGLDYSNEPIPEKTLKKIKKKYSKNWMEYIEKY</sequence>
<dbReference type="PANTHER" id="PTHR46224">
    <property type="entry name" value="ANKYRIN REPEAT FAMILY PROTEIN"/>
    <property type="match status" value="1"/>
</dbReference>
<dbReference type="InterPro" id="IPR051616">
    <property type="entry name" value="Cul2-RING_E3_ligase_SR"/>
</dbReference>
<keyword evidence="3" id="KW-1185">Reference proteome</keyword>
<gene>
    <name evidence="2" type="ORF">AABD74_10585</name>
</gene>
<dbReference type="Gene3D" id="1.25.40.20">
    <property type="entry name" value="Ankyrin repeat-containing domain"/>
    <property type="match status" value="1"/>
</dbReference>
<evidence type="ECO:0000313" key="3">
    <source>
        <dbReference type="Proteomes" id="UP001623852"/>
    </source>
</evidence>
<feature type="repeat" description="ANK" evidence="1">
    <location>
        <begin position="81"/>
        <end position="113"/>
    </location>
</feature>
<dbReference type="EMBL" id="CP150845">
    <property type="protein sequence ID" value="WYZ21889.1"/>
    <property type="molecule type" value="Genomic_DNA"/>
</dbReference>
<evidence type="ECO:0000313" key="2">
    <source>
        <dbReference type="EMBL" id="WYZ21889.1"/>
    </source>
</evidence>
<proteinExistence type="predicted"/>
<dbReference type="Pfam" id="PF12796">
    <property type="entry name" value="Ank_2"/>
    <property type="match status" value="1"/>
</dbReference>
<keyword evidence="1" id="KW-0040">ANK repeat</keyword>
<dbReference type="PROSITE" id="PS51257">
    <property type="entry name" value="PROKAR_LIPOPROTEIN"/>
    <property type="match status" value="1"/>
</dbReference>